<dbReference type="AlphaFoldDB" id="A0A9W6CDS5"/>
<dbReference type="PANTHER" id="PTHR33933:SF1">
    <property type="entry name" value="PROTEIN ADENYLYLTRANSFERASE MNTA-RELATED"/>
    <property type="match status" value="1"/>
</dbReference>
<proteinExistence type="predicted"/>
<organism evidence="2 3">
    <name type="scientific">Sellimonas catena</name>
    <dbReference type="NCBI Taxonomy" id="2994035"/>
    <lineage>
        <taxon>Bacteria</taxon>
        <taxon>Bacillati</taxon>
        <taxon>Bacillota</taxon>
        <taxon>Clostridia</taxon>
        <taxon>Lachnospirales</taxon>
        <taxon>Lachnospiraceae</taxon>
        <taxon>Sellimonas</taxon>
    </lineage>
</organism>
<dbReference type="Pfam" id="PF01909">
    <property type="entry name" value="NTP_transf_2"/>
    <property type="match status" value="1"/>
</dbReference>
<dbReference type="InterPro" id="IPR043519">
    <property type="entry name" value="NT_sf"/>
</dbReference>
<dbReference type="EMBL" id="BSCH01000009">
    <property type="protein sequence ID" value="GLG90266.1"/>
    <property type="molecule type" value="Genomic_DNA"/>
</dbReference>
<sequence length="109" mass="12549">MENYTNLLEKLIPELVRIFQGSITSIILYGSVARGTQTEESDIDIAVLVGSYTKEMHEQMTDLVVDLELEYDKVLSVLLIDYDKFTEWENVMPFYKNVKKEGIVLWPAA</sequence>
<reference evidence="2" key="3">
    <citation type="journal article" date="2023" name="Int. J. Syst. Evol. Microbiol.">
        <title>Sellimonas catena sp. nov., isolated from human faeces.</title>
        <authorList>
            <person name="Hisatomi A."/>
            <person name="Ohkuma M."/>
            <person name="Sakamoto M."/>
        </authorList>
    </citation>
    <scope>NUCLEOTIDE SEQUENCE</scope>
    <source>
        <strain evidence="2">18CBH55</strain>
    </source>
</reference>
<evidence type="ECO:0000313" key="2">
    <source>
        <dbReference type="EMBL" id="GLG90266.1"/>
    </source>
</evidence>
<feature type="domain" description="Polymerase nucleotidyl transferase" evidence="1">
    <location>
        <begin position="8"/>
        <end position="80"/>
    </location>
</feature>
<protein>
    <recommendedName>
        <fullName evidence="1">Polymerase nucleotidyl transferase domain-containing protein</fullName>
    </recommendedName>
</protein>
<dbReference type="GO" id="GO:0016779">
    <property type="term" value="F:nucleotidyltransferase activity"/>
    <property type="evidence" value="ECO:0007669"/>
    <property type="project" value="InterPro"/>
</dbReference>
<gene>
    <name evidence="2" type="ORF">Selli2_16930</name>
</gene>
<dbReference type="CDD" id="cd05403">
    <property type="entry name" value="NT_KNTase_like"/>
    <property type="match status" value="1"/>
</dbReference>
<dbReference type="PANTHER" id="PTHR33933">
    <property type="entry name" value="NUCLEOTIDYLTRANSFERASE"/>
    <property type="match status" value="1"/>
</dbReference>
<reference evidence="2" key="1">
    <citation type="submission" date="2022-11" db="EMBL/GenBank/DDBJ databases">
        <title>Draft genome sequence of Sellimonas catena strain 18CBH55.</title>
        <authorList>
            <person name="Atsushi H."/>
            <person name="Moriya O."/>
            <person name="Mitsuo S."/>
        </authorList>
    </citation>
    <scope>NUCLEOTIDE SEQUENCE</scope>
    <source>
        <strain evidence="2">18CBH55</strain>
    </source>
</reference>
<evidence type="ECO:0000313" key="3">
    <source>
        <dbReference type="Proteomes" id="UP001145094"/>
    </source>
</evidence>
<dbReference type="InterPro" id="IPR052548">
    <property type="entry name" value="Type_VII_TA_antitoxin"/>
</dbReference>
<accession>A0A9W6CDS5</accession>
<dbReference type="Proteomes" id="UP001145094">
    <property type="component" value="Unassembled WGS sequence"/>
</dbReference>
<comment type="caution">
    <text evidence="2">The sequence shown here is derived from an EMBL/GenBank/DDBJ whole genome shotgun (WGS) entry which is preliminary data.</text>
</comment>
<dbReference type="Gene3D" id="3.30.460.10">
    <property type="entry name" value="Beta Polymerase, domain 2"/>
    <property type="match status" value="1"/>
</dbReference>
<reference evidence="2" key="2">
    <citation type="submission" date="2022-11" db="EMBL/GenBank/DDBJ databases">
        <title>Draft genome sequence of Sellimonas catena strain 18CBH55.</title>
        <authorList>
            <person name="Hisatomi A."/>
            <person name="Ohkuma M."/>
            <person name="Sakamoto M."/>
        </authorList>
    </citation>
    <scope>NUCLEOTIDE SEQUENCE</scope>
    <source>
        <strain evidence="2">18CBH55</strain>
    </source>
</reference>
<dbReference type="SUPFAM" id="SSF81301">
    <property type="entry name" value="Nucleotidyltransferase"/>
    <property type="match status" value="1"/>
</dbReference>
<dbReference type="RefSeq" id="WP_281845120.1">
    <property type="nucleotide sequence ID" value="NZ_BSCH01000009.1"/>
</dbReference>
<dbReference type="InterPro" id="IPR002934">
    <property type="entry name" value="Polymerase_NTP_transf_dom"/>
</dbReference>
<evidence type="ECO:0000259" key="1">
    <source>
        <dbReference type="Pfam" id="PF01909"/>
    </source>
</evidence>
<name>A0A9W6CDS5_9FIRM</name>